<proteinExistence type="predicted"/>
<dbReference type="AlphaFoldDB" id="A0AAU8VGJ1"/>
<protein>
    <submittedName>
        <fullName evidence="1">Uncharacterized protein</fullName>
    </submittedName>
</protein>
<dbReference type="Proteomes" id="UP000191249">
    <property type="component" value="Chromosome"/>
</dbReference>
<accession>A0AAU8VGJ1</accession>
<name>A0AAU8VGJ1_NEILA</name>
<dbReference type="EMBL" id="CP019894">
    <property type="protein sequence ID" value="ARB04538.1"/>
    <property type="molecule type" value="Genomic_DNA"/>
</dbReference>
<sequence>MPSEDEGSTFCPVPALLPFYAAPPFADGIAHFFISTDFSLSVKILSHLSTTGYTQVQDKACGDWGFFRRRTSDGILPSGGMGAPNPQEVSRFACRCRLKPALHRPNRPTRKTAKQNGRTSSVLPFHIYGFPYTRD</sequence>
<dbReference type="RefSeq" id="WP_045750202.1">
    <property type="nucleotide sequence ID" value="NZ_CAUJPL010000003.1"/>
</dbReference>
<evidence type="ECO:0000313" key="2">
    <source>
        <dbReference type="Proteomes" id="UP000191249"/>
    </source>
</evidence>
<gene>
    <name evidence="1" type="ORF">B2G52_06230</name>
</gene>
<organism evidence="1 2">
    <name type="scientific">Neisseria lactamica</name>
    <dbReference type="NCBI Taxonomy" id="486"/>
    <lineage>
        <taxon>Bacteria</taxon>
        <taxon>Pseudomonadati</taxon>
        <taxon>Pseudomonadota</taxon>
        <taxon>Betaproteobacteria</taxon>
        <taxon>Neisseriales</taxon>
        <taxon>Neisseriaceae</taxon>
        <taxon>Neisseria</taxon>
    </lineage>
</organism>
<evidence type="ECO:0000313" key="1">
    <source>
        <dbReference type="EMBL" id="ARB04538.1"/>
    </source>
</evidence>
<reference evidence="1 2" key="1">
    <citation type="submission" date="2017-03" db="EMBL/GenBank/DDBJ databases">
        <title>N. lactamica Y92-1009 whole genome sequence.</title>
        <authorList>
            <person name="Pandey A.K."/>
            <person name="Read R.C."/>
        </authorList>
    </citation>
    <scope>NUCLEOTIDE SEQUENCE [LARGE SCALE GENOMIC DNA]</scope>
    <source>
        <strain evidence="1 2">Y92-1009</strain>
    </source>
</reference>